<feature type="compositionally biased region" description="Low complexity" evidence="2">
    <location>
        <begin position="592"/>
        <end position="605"/>
    </location>
</feature>
<reference evidence="4 5" key="1">
    <citation type="journal article" date="2011" name="Proc. Natl. Acad. Sci. U.S.A.">
        <title>Comparative genomics of xylose-fermenting fungi for enhanced biofuel production.</title>
        <authorList>
            <person name="Wohlbach D.J."/>
            <person name="Kuo A."/>
            <person name="Sato T.K."/>
            <person name="Potts K.M."/>
            <person name="Salamov A.A."/>
            <person name="LaButti K.M."/>
            <person name="Sun H."/>
            <person name="Clum A."/>
            <person name="Pangilinan J.L."/>
            <person name="Lindquist E.A."/>
            <person name="Lucas S."/>
            <person name="Lapidus A."/>
            <person name="Jin M."/>
            <person name="Gunawan C."/>
            <person name="Balan V."/>
            <person name="Dale B.E."/>
            <person name="Jeffries T.W."/>
            <person name="Zinkel R."/>
            <person name="Barry K.W."/>
            <person name="Grigoriev I.V."/>
            <person name="Gasch A.P."/>
        </authorList>
    </citation>
    <scope>NUCLEOTIDE SEQUENCE [LARGE SCALE GENOMIC DNA]</scope>
    <source>
        <strain evidence="5">ATCC 10573 / BCRC 21748 / CBS 615 / JCM 9827 / NBRC 10315 / NRRL Y-1498 / VKM Y-70</strain>
    </source>
</reference>
<evidence type="ECO:0000256" key="1">
    <source>
        <dbReference type="ARBA" id="ARBA00022468"/>
    </source>
</evidence>
<proteinExistence type="predicted"/>
<dbReference type="GO" id="GO:0060237">
    <property type="term" value="P:regulation of fungal-type cell wall organization"/>
    <property type="evidence" value="ECO:0007669"/>
    <property type="project" value="TreeGrafter"/>
</dbReference>
<dbReference type="Proteomes" id="UP000000707">
    <property type="component" value="Unassembled WGS sequence"/>
</dbReference>
<feature type="compositionally biased region" description="Acidic residues" evidence="2">
    <location>
        <begin position="351"/>
        <end position="366"/>
    </location>
</feature>
<dbReference type="InterPro" id="IPR000198">
    <property type="entry name" value="RhoGAP_dom"/>
</dbReference>
<sequence length="605" mass="68047">MSHSSSPNNRNSIFGWVKNLKNKNLLSNESVNEISDNDIMSSSDYKYSDAENIPSSNQNSYNQEFLRPSLNHKSRSANNVNRVRSHSQSDNNSAINHFGNTPNPNASIRQHRDSFLLSNPLVDKNSKYFGVPLEEAVNQACAKISIFAENDSGEVLQYGRIPVVVAKCGVFLKTNGLSVEGIFRVGGSSKRLKELQVLFNTPPDFGKKLNWDGYTVHDAASILRRYLNSLPEPLIPLELYEIFRAPLRSRARIINYMKYKASNPKKLLKSKMSPTLVEAADTPVEAFKLNEFNSNVTSNVTQTPKTVDTSNSLPSPSLSPDNYHDEVMGGSISLDNRMDTIESVGKHEVFGDNDEENDADNDDDDNDHNNVNSDNENVNYVDNDGLVKRNEEMVKMKQSKKNKHYKKLTKDVHDAIDEYKVMLDQLPILSKQLLFYILDLLAMVQNHSSENLMSSRNLAAIFQPSILSHPNHDLDPTEYALSQFVVEFLIQYAYKLLPNHDNLSRPISKSPVSTTSVNKLEGDKHKLAPRFNRQHSKSLSSANHEDVVGYQNKVSNSKLPVVDKDYEIAEDDSDHEEKEKFKEREPSSQPAIIVSTPSSSSVPKV</sequence>
<dbReference type="EMBL" id="GL996528">
    <property type="protein sequence ID" value="EGV60304.1"/>
    <property type="molecule type" value="Genomic_DNA"/>
</dbReference>
<feature type="domain" description="Rho-GAP" evidence="3">
    <location>
        <begin position="131"/>
        <end position="497"/>
    </location>
</feature>
<dbReference type="SMART" id="SM00324">
    <property type="entry name" value="RhoGAP"/>
    <property type="match status" value="1"/>
</dbReference>
<feature type="region of interest" description="Disordered" evidence="2">
    <location>
        <begin position="298"/>
        <end position="330"/>
    </location>
</feature>
<dbReference type="InterPro" id="IPR008936">
    <property type="entry name" value="Rho_GTPase_activation_prot"/>
</dbReference>
<dbReference type="KEGG" id="cten:18250537"/>
<feature type="compositionally biased region" description="Polar residues" evidence="2">
    <location>
        <begin position="76"/>
        <end position="106"/>
    </location>
</feature>
<dbReference type="HOGENOM" id="CLU_016108_1_0_1"/>
<organism evidence="5">
    <name type="scientific">Candida tenuis (strain ATCC 10573 / BCRC 21748 / CBS 615 / JCM 9827 / NBRC 10315 / NRRL Y-1498 / VKM Y-70)</name>
    <name type="common">Yeast</name>
    <name type="synonym">Yamadazyma tenuis</name>
    <dbReference type="NCBI Taxonomy" id="590646"/>
    <lineage>
        <taxon>Eukaryota</taxon>
        <taxon>Fungi</taxon>
        <taxon>Dikarya</taxon>
        <taxon>Ascomycota</taxon>
        <taxon>Saccharomycotina</taxon>
        <taxon>Pichiomycetes</taxon>
        <taxon>Debaryomycetaceae</taxon>
        <taxon>Yamadazyma</taxon>
    </lineage>
</organism>
<feature type="compositionally biased region" description="Low complexity" evidence="2">
    <location>
        <begin position="369"/>
        <end position="381"/>
    </location>
</feature>
<feature type="compositionally biased region" description="Basic and acidic residues" evidence="2">
    <location>
        <begin position="575"/>
        <end position="586"/>
    </location>
</feature>
<dbReference type="GeneID" id="18250537"/>
<dbReference type="Pfam" id="PF00620">
    <property type="entry name" value="RhoGAP"/>
    <property type="match status" value="2"/>
</dbReference>
<evidence type="ECO:0000313" key="4">
    <source>
        <dbReference type="EMBL" id="EGV60304.1"/>
    </source>
</evidence>
<dbReference type="AlphaFoldDB" id="G3BDI1"/>
<dbReference type="PROSITE" id="PS50238">
    <property type="entry name" value="RHOGAP"/>
    <property type="match status" value="1"/>
</dbReference>
<dbReference type="InterPro" id="IPR051025">
    <property type="entry name" value="RhoGAP"/>
</dbReference>
<accession>G3BDI1</accession>
<dbReference type="SUPFAM" id="SSF48350">
    <property type="entry name" value="GTPase activation domain, GAP"/>
    <property type="match status" value="1"/>
</dbReference>
<evidence type="ECO:0000259" key="3">
    <source>
        <dbReference type="PROSITE" id="PS50238"/>
    </source>
</evidence>
<evidence type="ECO:0000313" key="5">
    <source>
        <dbReference type="Proteomes" id="UP000000707"/>
    </source>
</evidence>
<feature type="compositionally biased region" description="Polar residues" evidence="2">
    <location>
        <begin position="298"/>
        <end position="309"/>
    </location>
</feature>
<dbReference type="GO" id="GO:0005096">
    <property type="term" value="F:GTPase activator activity"/>
    <property type="evidence" value="ECO:0007669"/>
    <property type="project" value="UniProtKB-KW"/>
</dbReference>
<dbReference type="PANTHER" id="PTHR15228">
    <property type="entry name" value="SPERMATHECAL PHYSIOLOGY VARIANT"/>
    <property type="match status" value="1"/>
</dbReference>
<name>G3BDI1_CANTC</name>
<evidence type="ECO:0000256" key="2">
    <source>
        <dbReference type="SAM" id="MobiDB-lite"/>
    </source>
</evidence>
<gene>
    <name evidence="4" type="ORF">CANTEDRAFT_95755</name>
</gene>
<dbReference type="Gene3D" id="1.10.555.10">
    <property type="entry name" value="Rho GTPase activation protein"/>
    <property type="match status" value="2"/>
</dbReference>
<dbReference type="GO" id="GO:0007165">
    <property type="term" value="P:signal transduction"/>
    <property type="evidence" value="ECO:0007669"/>
    <property type="project" value="InterPro"/>
</dbReference>
<feature type="compositionally biased region" description="Polar residues" evidence="2">
    <location>
        <begin position="505"/>
        <end position="518"/>
    </location>
</feature>
<feature type="compositionally biased region" description="Low complexity" evidence="2">
    <location>
        <begin position="310"/>
        <end position="320"/>
    </location>
</feature>
<keyword evidence="1" id="KW-0343">GTPase activation</keyword>
<feature type="region of interest" description="Disordered" evidence="2">
    <location>
        <begin position="347"/>
        <end position="381"/>
    </location>
</feature>
<keyword evidence="5" id="KW-1185">Reference proteome</keyword>
<dbReference type="STRING" id="590646.G3BDI1"/>
<protein>
    <recommendedName>
        <fullName evidence="3">Rho-GAP domain-containing protein</fullName>
    </recommendedName>
</protein>
<feature type="region of interest" description="Disordered" evidence="2">
    <location>
        <begin position="70"/>
        <end position="106"/>
    </location>
</feature>
<dbReference type="eggNOG" id="KOG2710">
    <property type="taxonomic scope" value="Eukaryota"/>
</dbReference>
<dbReference type="GO" id="GO:0005938">
    <property type="term" value="C:cell cortex"/>
    <property type="evidence" value="ECO:0007669"/>
    <property type="project" value="TreeGrafter"/>
</dbReference>
<dbReference type="PANTHER" id="PTHR15228:SF25">
    <property type="entry name" value="F-BAR DOMAIN-CONTAINING PROTEIN"/>
    <property type="match status" value="1"/>
</dbReference>
<feature type="region of interest" description="Disordered" evidence="2">
    <location>
        <begin position="504"/>
        <end position="605"/>
    </location>
</feature>
<dbReference type="OrthoDB" id="3196451at2759"/>